<comment type="subcellular location">
    <subcellularLocation>
        <location evidence="1">Cell membrane</location>
        <topology evidence="1">Multi-pass membrane protein</topology>
    </subcellularLocation>
</comment>
<evidence type="ECO:0000256" key="5">
    <source>
        <dbReference type="ARBA" id="ARBA00022741"/>
    </source>
</evidence>
<dbReference type="Gene3D" id="1.20.1560.10">
    <property type="entry name" value="ABC transporter type 1, transmembrane domain"/>
    <property type="match status" value="1"/>
</dbReference>
<dbReference type="InterPro" id="IPR003439">
    <property type="entry name" value="ABC_transporter-like_ATP-bd"/>
</dbReference>
<evidence type="ECO:0000256" key="7">
    <source>
        <dbReference type="ARBA" id="ARBA00022989"/>
    </source>
</evidence>
<dbReference type="STRING" id="1122184.SAMN02745176_03366"/>
<reference evidence="12 13" key="1">
    <citation type="submission" date="2016-11" db="EMBL/GenBank/DDBJ databases">
        <authorList>
            <person name="Jaros S."/>
            <person name="Januszkiewicz K."/>
            <person name="Wedrychowicz H."/>
        </authorList>
    </citation>
    <scope>NUCLEOTIDE SEQUENCE [LARGE SCALE GENOMIC DNA]</scope>
    <source>
        <strain evidence="12 13">DSM 19022</strain>
    </source>
</reference>
<evidence type="ECO:0000256" key="6">
    <source>
        <dbReference type="ARBA" id="ARBA00022840"/>
    </source>
</evidence>
<dbReference type="PANTHER" id="PTHR43394:SF1">
    <property type="entry name" value="ATP-BINDING CASSETTE SUB-FAMILY B MEMBER 10, MITOCHONDRIAL"/>
    <property type="match status" value="1"/>
</dbReference>
<dbReference type="InterPro" id="IPR036640">
    <property type="entry name" value="ABC1_TM_sf"/>
</dbReference>
<dbReference type="GO" id="GO:0016887">
    <property type="term" value="F:ATP hydrolysis activity"/>
    <property type="evidence" value="ECO:0007669"/>
    <property type="project" value="InterPro"/>
</dbReference>
<dbReference type="CDD" id="cd03228">
    <property type="entry name" value="ABCC_MRP_Like"/>
    <property type="match status" value="1"/>
</dbReference>
<feature type="transmembrane region" description="Helical" evidence="9">
    <location>
        <begin position="20"/>
        <end position="40"/>
    </location>
</feature>
<protein>
    <submittedName>
        <fullName evidence="12">ATP-binding cassette, subfamily B</fullName>
    </submittedName>
</protein>
<feature type="transmembrane region" description="Helical" evidence="9">
    <location>
        <begin position="154"/>
        <end position="173"/>
    </location>
</feature>
<keyword evidence="7 9" id="KW-1133">Transmembrane helix</keyword>
<dbReference type="InterPro" id="IPR003593">
    <property type="entry name" value="AAA+_ATPase"/>
</dbReference>
<dbReference type="PROSITE" id="PS50929">
    <property type="entry name" value="ABC_TM1F"/>
    <property type="match status" value="1"/>
</dbReference>
<dbReference type="AlphaFoldDB" id="A0A1M6IRI6"/>
<evidence type="ECO:0000313" key="12">
    <source>
        <dbReference type="EMBL" id="SHJ37005.1"/>
    </source>
</evidence>
<dbReference type="InterPro" id="IPR039421">
    <property type="entry name" value="Type_1_exporter"/>
</dbReference>
<dbReference type="FunFam" id="3.40.50.300:FF:000854">
    <property type="entry name" value="Multidrug ABC transporter ATP-binding protein"/>
    <property type="match status" value="1"/>
</dbReference>
<keyword evidence="8 9" id="KW-0472">Membrane</keyword>
<dbReference type="PANTHER" id="PTHR43394">
    <property type="entry name" value="ATP-DEPENDENT PERMEASE MDL1, MITOCHONDRIAL"/>
    <property type="match status" value="1"/>
</dbReference>
<gene>
    <name evidence="12" type="ORF">SAMN02745176_03366</name>
</gene>
<dbReference type="SMART" id="SM00382">
    <property type="entry name" value="AAA"/>
    <property type="match status" value="1"/>
</dbReference>
<evidence type="ECO:0000256" key="9">
    <source>
        <dbReference type="SAM" id="Phobius"/>
    </source>
</evidence>
<sequence length="589" mass="68334">MNLKAIFRDNKKRLIFQSIYSSFIGLYYLLWNVIFLRYLLNSFERGLSFNKVSSFIFIMISISFVYFSYKNYFQNIYEPKDNIAIYDYINTLIFKKAAMIKFDEFENSQFYDLYTRIKDSSETVINIIKNTAGIIGNLIVAAFILIYIIIIDPIIMMFSVAGMLINVLLNNLISKYGYKLKYEISPEEKRKEYVKRIAYYPEFAQEIRTSNVFNIFRKMYKESLIKSNSINKKYGIKITTLNILSETSIYTFGFILPIAYILFNITQNQRMTIGDFSASVVSISMLASKLSQIANNLQELNQNKLLIKDLGDFLKYEIVDKHEGHILLDSIKKIELRNISFKYPNSQKYALKDINVELYKNKKVALVGLNGAGKSTLIKLVSGLYQNYEGEIFINDKNLKDYSIDSYRENVGVVYQDFKLVSSSIIENVLMREPRNQEDYILAEMALKNVGLWEKISSFKDGLSTTLFKEFDDSGAILSGGQLQKLALARVLVKNSQIVIFDEPSSALDPIAEEELYQNILNNINNKIVIFITHRLSTVKLADYIYVIDNGKIIERGTHEELINLNRMYAQMFNMQSEKYLNMRLEECV</sequence>
<keyword evidence="5" id="KW-0547">Nucleotide-binding</keyword>
<keyword evidence="13" id="KW-1185">Reference proteome</keyword>
<feature type="transmembrane region" description="Helical" evidence="9">
    <location>
        <begin position="241"/>
        <end position="263"/>
    </location>
</feature>
<evidence type="ECO:0000313" key="13">
    <source>
        <dbReference type="Proteomes" id="UP000184442"/>
    </source>
</evidence>
<dbReference type="Gene3D" id="3.40.50.300">
    <property type="entry name" value="P-loop containing nucleotide triphosphate hydrolases"/>
    <property type="match status" value="1"/>
</dbReference>
<dbReference type="GO" id="GO:0005886">
    <property type="term" value="C:plasma membrane"/>
    <property type="evidence" value="ECO:0007669"/>
    <property type="project" value="UniProtKB-SubCell"/>
</dbReference>
<dbReference type="GO" id="GO:0015421">
    <property type="term" value="F:ABC-type oligopeptide transporter activity"/>
    <property type="evidence" value="ECO:0007669"/>
    <property type="project" value="TreeGrafter"/>
</dbReference>
<keyword evidence="6 12" id="KW-0067">ATP-binding</keyword>
<evidence type="ECO:0000259" key="10">
    <source>
        <dbReference type="PROSITE" id="PS50893"/>
    </source>
</evidence>
<dbReference type="EMBL" id="FQZS01000037">
    <property type="protein sequence ID" value="SHJ37005.1"/>
    <property type="molecule type" value="Genomic_DNA"/>
</dbReference>
<proteinExistence type="predicted"/>
<keyword evidence="3" id="KW-1003">Cell membrane</keyword>
<keyword evidence="4 9" id="KW-0812">Transmembrane</keyword>
<keyword evidence="2" id="KW-0813">Transport</keyword>
<evidence type="ECO:0000256" key="8">
    <source>
        <dbReference type="ARBA" id="ARBA00023136"/>
    </source>
</evidence>
<dbReference type="OrthoDB" id="2328604at2"/>
<dbReference type="SUPFAM" id="SSF90123">
    <property type="entry name" value="ABC transporter transmembrane region"/>
    <property type="match status" value="1"/>
</dbReference>
<dbReference type="InterPro" id="IPR017871">
    <property type="entry name" value="ABC_transporter-like_CS"/>
</dbReference>
<feature type="transmembrane region" description="Helical" evidence="9">
    <location>
        <begin position="52"/>
        <end position="69"/>
    </location>
</feature>
<evidence type="ECO:0000256" key="2">
    <source>
        <dbReference type="ARBA" id="ARBA00022448"/>
    </source>
</evidence>
<dbReference type="Proteomes" id="UP000184442">
    <property type="component" value="Unassembled WGS sequence"/>
</dbReference>
<dbReference type="InterPro" id="IPR027417">
    <property type="entry name" value="P-loop_NTPase"/>
</dbReference>
<dbReference type="PROSITE" id="PS50893">
    <property type="entry name" value="ABC_TRANSPORTER_2"/>
    <property type="match status" value="1"/>
</dbReference>
<dbReference type="InterPro" id="IPR011527">
    <property type="entry name" value="ABC1_TM_dom"/>
</dbReference>
<evidence type="ECO:0000256" key="4">
    <source>
        <dbReference type="ARBA" id="ARBA00022692"/>
    </source>
</evidence>
<feature type="transmembrane region" description="Helical" evidence="9">
    <location>
        <begin position="127"/>
        <end position="148"/>
    </location>
</feature>
<dbReference type="GO" id="GO:0005524">
    <property type="term" value="F:ATP binding"/>
    <property type="evidence" value="ECO:0007669"/>
    <property type="project" value="UniProtKB-KW"/>
</dbReference>
<dbReference type="Pfam" id="PF00005">
    <property type="entry name" value="ABC_tran"/>
    <property type="match status" value="1"/>
</dbReference>
<evidence type="ECO:0000259" key="11">
    <source>
        <dbReference type="PROSITE" id="PS50929"/>
    </source>
</evidence>
<accession>A0A1M6IRI6</accession>
<feature type="domain" description="ABC transmembrane type-1" evidence="11">
    <location>
        <begin position="89"/>
        <end position="302"/>
    </location>
</feature>
<dbReference type="SUPFAM" id="SSF52540">
    <property type="entry name" value="P-loop containing nucleoside triphosphate hydrolases"/>
    <property type="match status" value="1"/>
</dbReference>
<dbReference type="PROSITE" id="PS00211">
    <property type="entry name" value="ABC_TRANSPORTER_1"/>
    <property type="match status" value="1"/>
</dbReference>
<evidence type="ECO:0000256" key="1">
    <source>
        <dbReference type="ARBA" id="ARBA00004651"/>
    </source>
</evidence>
<name>A0A1M6IRI6_9FIRM</name>
<feature type="domain" description="ABC transporter" evidence="10">
    <location>
        <begin position="334"/>
        <end position="575"/>
    </location>
</feature>
<evidence type="ECO:0000256" key="3">
    <source>
        <dbReference type="ARBA" id="ARBA00022475"/>
    </source>
</evidence>
<organism evidence="12 13">
    <name type="scientific">Lutispora thermophila DSM 19022</name>
    <dbReference type="NCBI Taxonomy" id="1122184"/>
    <lineage>
        <taxon>Bacteria</taxon>
        <taxon>Bacillati</taxon>
        <taxon>Bacillota</taxon>
        <taxon>Clostridia</taxon>
        <taxon>Lutisporales</taxon>
        <taxon>Lutisporaceae</taxon>
        <taxon>Lutispora</taxon>
    </lineage>
</organism>